<keyword evidence="7 11" id="KW-0418">Kinase</keyword>
<evidence type="ECO:0000256" key="3">
    <source>
        <dbReference type="ARBA" id="ARBA00012154"/>
    </source>
</evidence>
<dbReference type="EMBL" id="ALSF01000008">
    <property type="protein sequence ID" value="EPU43348.1"/>
    <property type="molecule type" value="Genomic_DNA"/>
</dbReference>
<dbReference type="InterPro" id="IPR031322">
    <property type="entry name" value="Shikimate/glucono_kinase"/>
</dbReference>
<gene>
    <name evidence="11" type="primary">aroK</name>
    <name evidence="12" type="ORF">SAG0164_12185</name>
</gene>
<dbReference type="InterPro" id="IPR000623">
    <property type="entry name" value="Shikimate_kinase/TSH1"/>
</dbReference>
<evidence type="ECO:0000256" key="5">
    <source>
        <dbReference type="ARBA" id="ARBA00022679"/>
    </source>
</evidence>
<dbReference type="GO" id="GO:0004765">
    <property type="term" value="F:shikimate kinase activity"/>
    <property type="evidence" value="ECO:0007669"/>
    <property type="project" value="UniProtKB-UniRule"/>
</dbReference>
<dbReference type="GO" id="GO:0009423">
    <property type="term" value="P:chorismate biosynthetic process"/>
    <property type="evidence" value="ECO:0007669"/>
    <property type="project" value="UniProtKB-UniRule"/>
</dbReference>
<keyword evidence="11" id="KW-0963">Cytoplasm</keyword>
<comment type="caution">
    <text evidence="12">The sequence shown here is derived from an EMBL/GenBank/DDBJ whole genome shotgun (WGS) entry which is preliminary data.</text>
</comment>
<keyword evidence="9 11" id="KW-0057">Aromatic amino acid biosynthesis</keyword>
<dbReference type="InterPro" id="IPR023000">
    <property type="entry name" value="Shikimate_kinase_CS"/>
</dbReference>
<accession>A0AAD2WYA8</accession>
<dbReference type="GO" id="GO:0009073">
    <property type="term" value="P:aromatic amino acid family biosynthetic process"/>
    <property type="evidence" value="ECO:0007669"/>
    <property type="project" value="UniProtKB-KW"/>
</dbReference>
<keyword evidence="5 11" id="KW-0808">Transferase</keyword>
<keyword evidence="8 11" id="KW-0067">ATP-binding</keyword>
<dbReference type="EC" id="2.7.1.71" evidence="3 11"/>
<evidence type="ECO:0000313" key="13">
    <source>
        <dbReference type="Proteomes" id="UP000015176"/>
    </source>
</evidence>
<evidence type="ECO:0000256" key="8">
    <source>
        <dbReference type="ARBA" id="ARBA00022840"/>
    </source>
</evidence>
<comment type="caution">
    <text evidence="11">Lacks conserved residue(s) required for the propagation of feature annotation.</text>
</comment>
<dbReference type="GeneID" id="66885544"/>
<dbReference type="GO" id="GO:0005829">
    <property type="term" value="C:cytosol"/>
    <property type="evidence" value="ECO:0007669"/>
    <property type="project" value="TreeGrafter"/>
</dbReference>
<name>A0AAD2WYA8_STRAG</name>
<dbReference type="GO" id="GO:0005524">
    <property type="term" value="F:ATP binding"/>
    <property type="evidence" value="ECO:0007669"/>
    <property type="project" value="UniProtKB-UniRule"/>
</dbReference>
<comment type="cofactor">
    <cofactor evidence="11">
        <name>Mg(2+)</name>
        <dbReference type="ChEBI" id="CHEBI:18420"/>
    </cofactor>
    <text evidence="11">Binds 1 Mg(2+) ion per subunit.</text>
</comment>
<keyword evidence="6 11" id="KW-0547">Nucleotide-binding</keyword>
<evidence type="ECO:0000256" key="4">
    <source>
        <dbReference type="ARBA" id="ARBA00022605"/>
    </source>
</evidence>
<reference evidence="12 13" key="1">
    <citation type="submission" date="2012-07" db="EMBL/GenBank/DDBJ databases">
        <authorList>
            <person name="Moroni P."/>
            <person name="Richards V.P."/>
            <person name="Durkin S.A.S."/>
            <person name="Kim M."/>
            <person name="Pavinski Bitar P.D."/>
            <person name="Stanhope M.J."/>
            <person name="Town C.D."/>
            <person name="Zadoks R.N."/>
            <person name="Venter J.C."/>
        </authorList>
    </citation>
    <scope>NUCLEOTIDE SEQUENCE [LARGE SCALE GENOMIC DNA]</scope>
    <source>
        <strain evidence="12 13">MRI Z1-216</strain>
    </source>
</reference>
<keyword evidence="4 11" id="KW-0028">Amino-acid biosynthesis</keyword>
<dbReference type="CDD" id="cd00464">
    <property type="entry name" value="SK"/>
    <property type="match status" value="1"/>
</dbReference>
<keyword evidence="11" id="KW-0479">Metal-binding</keyword>
<dbReference type="GO" id="GO:0008652">
    <property type="term" value="P:amino acid biosynthetic process"/>
    <property type="evidence" value="ECO:0007669"/>
    <property type="project" value="UniProtKB-KW"/>
</dbReference>
<organism evidence="12 13">
    <name type="scientific">Streptococcus agalactiae MRI Z1-216</name>
    <dbReference type="NCBI Taxonomy" id="1154879"/>
    <lineage>
        <taxon>Bacteria</taxon>
        <taxon>Bacillati</taxon>
        <taxon>Bacillota</taxon>
        <taxon>Bacilli</taxon>
        <taxon>Lactobacillales</taxon>
        <taxon>Streptococcaceae</taxon>
        <taxon>Streptococcus</taxon>
    </lineage>
</organism>
<evidence type="ECO:0000256" key="10">
    <source>
        <dbReference type="ARBA" id="ARBA00048567"/>
    </source>
</evidence>
<dbReference type="InterPro" id="IPR027417">
    <property type="entry name" value="P-loop_NTPase"/>
</dbReference>
<dbReference type="PRINTS" id="PR01100">
    <property type="entry name" value="SHIKIMTKNASE"/>
</dbReference>
<dbReference type="PANTHER" id="PTHR21087">
    <property type="entry name" value="SHIKIMATE KINASE"/>
    <property type="match status" value="1"/>
</dbReference>
<dbReference type="RefSeq" id="WP_001127193.1">
    <property type="nucleotide sequence ID" value="NZ_ALSF01000008.1"/>
</dbReference>
<dbReference type="PROSITE" id="PS01128">
    <property type="entry name" value="SHIKIMATE_KINASE"/>
    <property type="match status" value="1"/>
</dbReference>
<feature type="binding site" evidence="11">
    <location>
        <position position="76"/>
    </location>
    <ligand>
        <name>substrate</name>
    </ligand>
</feature>
<comment type="catalytic activity">
    <reaction evidence="10 11">
        <text>shikimate + ATP = 3-phosphoshikimate + ADP + H(+)</text>
        <dbReference type="Rhea" id="RHEA:13121"/>
        <dbReference type="ChEBI" id="CHEBI:15378"/>
        <dbReference type="ChEBI" id="CHEBI:30616"/>
        <dbReference type="ChEBI" id="CHEBI:36208"/>
        <dbReference type="ChEBI" id="CHEBI:145989"/>
        <dbReference type="ChEBI" id="CHEBI:456216"/>
        <dbReference type="EC" id="2.7.1.71"/>
    </reaction>
</comment>
<comment type="subcellular location">
    <subcellularLocation>
        <location evidence="11">Cytoplasm</location>
    </subcellularLocation>
</comment>
<feature type="binding site" evidence="11">
    <location>
        <position position="52"/>
    </location>
    <ligand>
        <name>substrate</name>
    </ligand>
</feature>
<evidence type="ECO:0000313" key="12">
    <source>
        <dbReference type="EMBL" id="EPU43348.1"/>
    </source>
</evidence>
<evidence type="ECO:0000256" key="11">
    <source>
        <dbReference type="HAMAP-Rule" id="MF_00109"/>
    </source>
</evidence>
<evidence type="ECO:0000256" key="9">
    <source>
        <dbReference type="ARBA" id="ARBA00023141"/>
    </source>
</evidence>
<evidence type="ECO:0000256" key="1">
    <source>
        <dbReference type="ARBA" id="ARBA00004842"/>
    </source>
</evidence>
<dbReference type="AlphaFoldDB" id="A0AAD2WYA8"/>
<comment type="similarity">
    <text evidence="2 11">Belongs to the shikimate kinase family.</text>
</comment>
<comment type="pathway">
    <text evidence="1 11">Metabolic intermediate biosynthesis; chorismate biosynthesis; chorismate from D-erythrose 4-phosphate and phosphoenolpyruvate: step 5/7.</text>
</comment>
<dbReference type="PANTHER" id="PTHR21087:SF16">
    <property type="entry name" value="SHIKIMATE KINASE 1, CHLOROPLASTIC"/>
    <property type="match status" value="1"/>
</dbReference>
<comment type="subunit">
    <text evidence="11">Monomer.</text>
</comment>
<dbReference type="GO" id="GO:0000287">
    <property type="term" value="F:magnesium ion binding"/>
    <property type="evidence" value="ECO:0007669"/>
    <property type="project" value="UniProtKB-UniRule"/>
</dbReference>
<feature type="binding site" evidence="11">
    <location>
        <position position="14"/>
    </location>
    <ligand>
        <name>Mg(2+)</name>
        <dbReference type="ChEBI" id="CHEBI:18420"/>
    </ligand>
</feature>
<proteinExistence type="inferred from homology"/>
<keyword evidence="11" id="KW-0460">Magnesium</keyword>
<evidence type="ECO:0000256" key="6">
    <source>
        <dbReference type="ARBA" id="ARBA00022741"/>
    </source>
</evidence>
<dbReference type="HAMAP" id="MF_00109">
    <property type="entry name" value="Shikimate_kinase"/>
    <property type="match status" value="1"/>
</dbReference>
<dbReference type="Proteomes" id="UP000015176">
    <property type="component" value="Unassembled WGS sequence"/>
</dbReference>
<feature type="binding site" evidence="11">
    <location>
        <position position="117"/>
    </location>
    <ligand>
        <name>ATP</name>
        <dbReference type="ChEBI" id="CHEBI:30616"/>
    </ligand>
</feature>
<comment type="function">
    <text evidence="11">Catalyzes the specific phosphorylation of the 3-hydroxyl group of shikimic acid using ATP as a cosubstrate.</text>
</comment>
<feature type="binding site" evidence="11">
    <location>
        <begin position="10"/>
        <end position="15"/>
    </location>
    <ligand>
        <name>ATP</name>
        <dbReference type="ChEBI" id="CHEBI:30616"/>
    </ligand>
</feature>
<evidence type="ECO:0000256" key="7">
    <source>
        <dbReference type="ARBA" id="ARBA00022777"/>
    </source>
</evidence>
<dbReference type="SUPFAM" id="SSF52540">
    <property type="entry name" value="P-loop containing nucleoside triphosphate hydrolases"/>
    <property type="match status" value="1"/>
</dbReference>
<protein>
    <recommendedName>
        <fullName evidence="3 11">Shikimate kinase</fullName>
        <shortName evidence="11">SK</shortName>
        <ecNumber evidence="3 11">2.7.1.71</ecNumber>
    </recommendedName>
</protein>
<dbReference type="Gene3D" id="3.40.50.300">
    <property type="entry name" value="P-loop containing nucleotide triphosphate hydrolases"/>
    <property type="match status" value="1"/>
</dbReference>
<feature type="binding site" evidence="11">
    <location>
        <position position="135"/>
    </location>
    <ligand>
        <name>substrate</name>
    </ligand>
</feature>
<sequence length="170" mass="19382">MPKVLLGFMGVGKTSVANCLENEVIDMDSLIEKHIGMSISRFFTEEGEASFRALESQFLNELLKKKNEGLVIASGGGIVLLEENRRLLTLNRHNNILLTGSFEVLYHRIKKDEKNRRPLFLNHSKEEFYDIYQKRMLLYSGLSDMIIDTDYLTPQKIATVIGESLVNLSN</sequence>
<feature type="binding site" evidence="11">
    <location>
        <position position="28"/>
    </location>
    <ligand>
        <name>substrate</name>
    </ligand>
</feature>
<evidence type="ECO:0000256" key="2">
    <source>
        <dbReference type="ARBA" id="ARBA00006997"/>
    </source>
</evidence>
<dbReference type="Pfam" id="PF01202">
    <property type="entry name" value="SKI"/>
    <property type="match status" value="1"/>
</dbReference>